<dbReference type="EMBL" id="AYKW01000007">
    <property type="protein sequence ID" value="PIL33472.1"/>
    <property type="molecule type" value="Genomic_DNA"/>
</dbReference>
<comment type="caution">
    <text evidence="3">The sequence shown here is derived from an EMBL/GenBank/DDBJ whole genome shotgun (WGS) entry which is preliminary data.</text>
</comment>
<evidence type="ECO:0000256" key="1">
    <source>
        <dbReference type="SAM" id="MobiDB-lite"/>
    </source>
</evidence>
<dbReference type="InterPro" id="IPR045341">
    <property type="entry name" value="DUF6532"/>
</dbReference>
<feature type="domain" description="DUF6532" evidence="2">
    <location>
        <begin position="182"/>
        <end position="280"/>
    </location>
</feature>
<evidence type="ECO:0000313" key="3">
    <source>
        <dbReference type="EMBL" id="PIL33472.1"/>
    </source>
</evidence>
<dbReference type="Pfam" id="PF20149">
    <property type="entry name" value="DUF6532"/>
    <property type="match status" value="1"/>
</dbReference>
<feature type="compositionally biased region" description="Acidic residues" evidence="1">
    <location>
        <begin position="56"/>
        <end position="72"/>
    </location>
</feature>
<reference evidence="3 4" key="1">
    <citation type="journal article" date="2015" name="Sci. Rep.">
        <title>Chromosome-level genome map provides insights into diverse defense mechanisms in the medicinal fungus Ganoderma sinense.</title>
        <authorList>
            <person name="Zhu Y."/>
            <person name="Xu J."/>
            <person name="Sun C."/>
            <person name="Zhou S."/>
            <person name="Xu H."/>
            <person name="Nelson D.R."/>
            <person name="Qian J."/>
            <person name="Song J."/>
            <person name="Luo H."/>
            <person name="Xiang L."/>
            <person name="Li Y."/>
            <person name="Xu Z."/>
            <person name="Ji A."/>
            <person name="Wang L."/>
            <person name="Lu S."/>
            <person name="Hayward A."/>
            <person name="Sun W."/>
            <person name="Li X."/>
            <person name="Schwartz D.C."/>
            <person name="Wang Y."/>
            <person name="Chen S."/>
        </authorList>
    </citation>
    <scope>NUCLEOTIDE SEQUENCE [LARGE SCALE GENOMIC DNA]</scope>
    <source>
        <strain evidence="3 4">ZZ0214-1</strain>
    </source>
</reference>
<evidence type="ECO:0000259" key="2">
    <source>
        <dbReference type="Pfam" id="PF20149"/>
    </source>
</evidence>
<dbReference type="Proteomes" id="UP000230002">
    <property type="component" value="Unassembled WGS sequence"/>
</dbReference>
<dbReference type="STRING" id="1077348.A0A2G8SI88"/>
<evidence type="ECO:0000313" key="4">
    <source>
        <dbReference type="Proteomes" id="UP000230002"/>
    </source>
</evidence>
<protein>
    <recommendedName>
        <fullName evidence="2">DUF6532 domain-containing protein</fullName>
    </recommendedName>
</protein>
<dbReference type="OrthoDB" id="3214739at2759"/>
<feature type="region of interest" description="Disordered" evidence="1">
    <location>
        <begin position="1"/>
        <end position="79"/>
    </location>
</feature>
<keyword evidence="4" id="KW-1185">Reference proteome</keyword>
<gene>
    <name evidence="3" type="ORF">GSI_04095</name>
</gene>
<feature type="compositionally biased region" description="Polar residues" evidence="1">
    <location>
        <begin position="1"/>
        <end position="12"/>
    </location>
</feature>
<dbReference type="AlphaFoldDB" id="A0A2G8SI88"/>
<organism evidence="3 4">
    <name type="scientific">Ganoderma sinense ZZ0214-1</name>
    <dbReference type="NCBI Taxonomy" id="1077348"/>
    <lineage>
        <taxon>Eukaryota</taxon>
        <taxon>Fungi</taxon>
        <taxon>Dikarya</taxon>
        <taxon>Basidiomycota</taxon>
        <taxon>Agaricomycotina</taxon>
        <taxon>Agaricomycetes</taxon>
        <taxon>Polyporales</taxon>
        <taxon>Polyporaceae</taxon>
        <taxon>Ganoderma</taxon>
    </lineage>
</organism>
<accession>A0A2G8SI88</accession>
<sequence length="330" mass="35427">MSSQAAKPTSSPYPAGFPTTPTPIYVRSDALPVPVPDDDRDVLYAPKNWPAAPADADVDDDNDNDGNDDTDASDPAPVDLITNPPAQSFVLVFPPGGGPLNIGPQQPSVQATLHGANATVIKNVVFQSAFPCGFGRCKFVADALLETATVYGYIGRVECLKSDPPLLRAMSGVVPYGPQNAPTRRSVPWYKPYSHPCVLALLEASFFQGPKSIAAKYPDLFPSSCLDRPREHEIPPSILALVGVAIHAALAEWKSGLHRAIPFATDSFIDVYNEHMTTITGIKPKKIGAYHTMLYRLYKSASNITPITDLATVPVSTALDRVDVDGMEVD</sequence>
<proteinExistence type="predicted"/>
<name>A0A2G8SI88_9APHY</name>